<feature type="compositionally biased region" description="Basic residues" evidence="1">
    <location>
        <begin position="190"/>
        <end position="203"/>
    </location>
</feature>
<gene>
    <name evidence="2" type="ORF">PENTCL1PPCAC_10372</name>
</gene>
<name>A0AAV5SY15_9BILA</name>
<feature type="region of interest" description="Disordered" evidence="1">
    <location>
        <begin position="181"/>
        <end position="447"/>
    </location>
</feature>
<feature type="region of interest" description="Disordered" evidence="1">
    <location>
        <begin position="74"/>
        <end position="163"/>
    </location>
</feature>
<feature type="compositionally biased region" description="Basic and acidic residues" evidence="1">
    <location>
        <begin position="255"/>
        <end position="283"/>
    </location>
</feature>
<feature type="compositionally biased region" description="Acidic residues" evidence="1">
    <location>
        <begin position="1"/>
        <end position="26"/>
    </location>
</feature>
<keyword evidence="3" id="KW-1185">Reference proteome</keyword>
<feature type="region of interest" description="Disordered" evidence="1">
    <location>
        <begin position="1"/>
        <end position="44"/>
    </location>
</feature>
<dbReference type="Proteomes" id="UP001432027">
    <property type="component" value="Unassembled WGS sequence"/>
</dbReference>
<sequence>MDDEFINDDVPIVEESEETAEPDAEEANAKCAPDTEEGADDASAVQVTPVEDEPLILFSNVPNFGVIRESVSVKPERGEDGELVSDDEEEPIYLGEKRNEKTARERRRQQQAMKEEMMEEAARREIKEETEMKPQTTFDLVRRRGESNGSRDHTPPPRIPNFTHVPELFALSSWETVQELAARREAARQAGRRRADRNRHRGARSMVGGSHRRDDRSSRERARSSSRRSMRDALTSMDGRRSRSRSPHPTLAYREYYDGRTRDRRGMVDRDNRSSRREERETLHITTRGNDDAASVVAGSVVAGVGREIQVVRVKKEAGGGVAMIKREKKEEPDDDDVWGRRRPPRPPPPSRSFSRRSPSPRRTSPRSARTPMNPRPSSRSGRRTPPRSSSRDSRRDSRSPRSRSFSRSPSRRPPSPVGSDVEVVKESIRSRRSLSRSSHFGDNTPFENLVANVNKRLGGPDDPVGFDSFNPKTTSKDEPCRIVVHSDEENARFGLVMLDPTYGMYPLEAVRVIRDEAATKTYEFEFTPIMYGPHVIILTHESKFFLVHSVRVRGTNPPPQRRPDQNRPRLPRLDVQGVDRDVATLFHAPRPRRNDEKHVDVRQVLEGLLRY</sequence>
<evidence type="ECO:0000256" key="1">
    <source>
        <dbReference type="SAM" id="MobiDB-lite"/>
    </source>
</evidence>
<accession>A0AAV5SY15</accession>
<feature type="compositionally biased region" description="Basic and acidic residues" evidence="1">
    <location>
        <begin position="113"/>
        <end position="132"/>
    </location>
</feature>
<reference evidence="2" key="1">
    <citation type="submission" date="2023-10" db="EMBL/GenBank/DDBJ databases">
        <title>Genome assembly of Pristionchus species.</title>
        <authorList>
            <person name="Yoshida K."/>
            <person name="Sommer R.J."/>
        </authorList>
    </citation>
    <scope>NUCLEOTIDE SEQUENCE</scope>
    <source>
        <strain evidence="2">RS0144</strain>
    </source>
</reference>
<dbReference type="AlphaFoldDB" id="A0AAV5SY15"/>
<proteinExistence type="predicted"/>
<feature type="compositionally biased region" description="Low complexity" evidence="1">
    <location>
        <begin position="352"/>
        <end position="380"/>
    </location>
</feature>
<organism evidence="2 3">
    <name type="scientific">Pristionchus entomophagus</name>
    <dbReference type="NCBI Taxonomy" id="358040"/>
    <lineage>
        <taxon>Eukaryota</taxon>
        <taxon>Metazoa</taxon>
        <taxon>Ecdysozoa</taxon>
        <taxon>Nematoda</taxon>
        <taxon>Chromadorea</taxon>
        <taxon>Rhabditida</taxon>
        <taxon>Rhabditina</taxon>
        <taxon>Diplogasteromorpha</taxon>
        <taxon>Diplogasteroidea</taxon>
        <taxon>Neodiplogasteridae</taxon>
        <taxon>Pristionchus</taxon>
    </lineage>
</organism>
<feature type="compositionally biased region" description="Acidic residues" evidence="1">
    <location>
        <begin position="81"/>
        <end position="91"/>
    </location>
</feature>
<dbReference type="EMBL" id="BTSX01000003">
    <property type="protein sequence ID" value="GMS88197.1"/>
    <property type="molecule type" value="Genomic_DNA"/>
</dbReference>
<feature type="compositionally biased region" description="Low complexity" evidence="1">
    <location>
        <begin position="293"/>
        <end position="306"/>
    </location>
</feature>
<feature type="compositionally biased region" description="Basic and acidic residues" evidence="1">
    <location>
        <begin position="140"/>
        <end position="155"/>
    </location>
</feature>
<feature type="compositionally biased region" description="Basic and acidic residues" evidence="1">
    <location>
        <begin position="211"/>
        <end position="223"/>
    </location>
</feature>
<protein>
    <submittedName>
        <fullName evidence="2">Uncharacterized protein</fullName>
    </submittedName>
</protein>
<feature type="compositionally biased region" description="Basic and acidic residues" evidence="1">
    <location>
        <begin position="390"/>
        <end position="400"/>
    </location>
</feature>
<evidence type="ECO:0000313" key="2">
    <source>
        <dbReference type="EMBL" id="GMS88197.1"/>
    </source>
</evidence>
<evidence type="ECO:0000313" key="3">
    <source>
        <dbReference type="Proteomes" id="UP001432027"/>
    </source>
</evidence>
<comment type="caution">
    <text evidence="2">The sequence shown here is derived from an EMBL/GenBank/DDBJ whole genome shotgun (WGS) entry which is preliminary data.</text>
</comment>